<proteinExistence type="predicted"/>
<dbReference type="Proteomes" id="UP001056685">
    <property type="component" value="Segment"/>
</dbReference>
<evidence type="ECO:0000313" key="1">
    <source>
        <dbReference type="EMBL" id="USN14161.1"/>
    </source>
</evidence>
<reference evidence="1" key="1">
    <citation type="submission" date="2022-05" db="EMBL/GenBank/DDBJ databases">
        <authorList>
            <person name="Friedrich I."/>
            <person name="Poehlein A."/>
            <person name="Schneider D."/>
            <person name="Hertel R."/>
            <person name="Daniel R."/>
        </authorList>
    </citation>
    <scope>NUCLEOTIDE SEQUENCE</scope>
</reference>
<accession>A0A9E7MNX5</accession>
<organism evidence="1 2">
    <name type="scientific">Brevundimonas phage vB_BpoS-Kabachok</name>
    <dbReference type="NCBI Taxonomy" id="2948600"/>
    <lineage>
        <taxon>Viruses</taxon>
        <taxon>Duplodnaviria</taxon>
        <taxon>Heunggongvirae</taxon>
        <taxon>Uroviricota</taxon>
        <taxon>Caudoviricetes</taxon>
        <taxon>Jeanschmidtviridae</taxon>
        <taxon>Marchewkavirus</taxon>
        <taxon>Marchewkavirus kabachok</taxon>
    </lineage>
</organism>
<evidence type="ECO:0000313" key="2">
    <source>
        <dbReference type="Proteomes" id="UP001056685"/>
    </source>
</evidence>
<name>A0A9E7MNX5_9CAUD</name>
<sequence length="1218" mass="136576">MAALNEFLSALVSATEDAFRLIYGDVTAEITTPESLEAAAAAAGAEALYLDPVTANGDVPFLYAFTENAQPDQWQDDVVKPTAVLFKDGLLICAYALDAAVQATPEVTAIAEAMAGFLTDPVPTPGANGWDLVHLDPEHYVTFAQLAEVYAEDAPPAPEGLIDAPAVQTEGYALPWEEEDFGALNDAKLLSPFQLDDPRYAPEMIISIGANRESVKWTPKAMPVWTFVDMLSRHREDKNKDGLAFVLAEIVGNQRRKAAVKACYGVGLDIDVGVSGAVIDEALSKLGKLAVRYTTHSHAKTSTKMLKDRIAKWCKKHDIDEGVNQQTIERFLREEPTMRWDESIIKTVEYVDDVHDPEGFMVQLDHIPMPKHRIVLPLTEPFVPTAVAKTHDEGMKMWGEVCHALAKALGDLPLDRSAVDPSRLFYFPRHVANRPFEARIVGGDLLDWKSLELTSGGADDAPTGDALLDLVLNEVKATDKSKPKSKSTTEEGRDLGRWSIKAAGGFQIVDLIKDHAEDRIRTNGAHKIDIECPFDEDHSDPGNPEDKGCFAVNAGDGPSEIFTIKCQHDSCSQRTNLDFLGKMLKDDWFDRDTIDDPTYNALLEEGAEGLSEEGEKIKAEDDAREVYEKLVDGLTEDSSEEDVDDCLRAVIEANLPTRRSIQIEAKIRKALKLSQPNVTKLLKSARAEISRAKNEKGSIKDPKGREVFEYESSYNFDEAFDACFRTLTMTNKKDKEPTFSCVQTDPVRLNRNAKTGRISFDVLNEAAMRSEMNKRMTFMRRSEKGDGTREAIPKEVGEYVYQQCYNELPQSPEIIYTPLFTADGDLVMTPGYKPDLNILMANINFTVAVPQSPTWDEVEEAVAFLREEVLIDFPFLDYDTNGNERREPSEANALAMIITPFMRRMINGCTPVFFVSKPTPGTGGTLLGKLPMLLFDGQESAPMRYTQNEEEMQKSLLSAIIETRSHLFFDDVKEFNNRALLQSITAQEIGGRMLGKTANVSRPNLFNWIGTGNNPIVLSEMERRIVWVRLNGKTVDIQTRVFRHKDFTDFLNSNRSKIVGYILTMIQYWIDLEKPMFEERKRASFEDWSRKVGGVLQACGIEGFLDNRASAIADMDETAIRAFVKEWIKKYGFNKVLTGDLFNHAYGMEMDIIEGNNDDQKKRMFQKKMHNLDGRAFRIDNLDYLVRSGLSEEGDPMFFLQRVDQYLEEQPQPDPLAA</sequence>
<keyword evidence="2" id="KW-1185">Reference proteome</keyword>
<dbReference type="EMBL" id="ON529852">
    <property type="protein sequence ID" value="USN14161.1"/>
    <property type="molecule type" value="Genomic_DNA"/>
</dbReference>
<protein>
    <submittedName>
        <fullName evidence="1">Uncharacterized protein</fullName>
    </submittedName>
</protein>
<gene>
    <name evidence="1" type="ORF">KABACHOK_03250</name>
</gene>